<dbReference type="InterPro" id="IPR019919">
    <property type="entry name" value="Lucif-like_OxRdtase_MSMEG_2256"/>
</dbReference>
<dbReference type="AlphaFoldDB" id="A0A4R6SJJ0"/>
<dbReference type="Proteomes" id="UP000295444">
    <property type="component" value="Unassembled WGS sequence"/>
</dbReference>
<dbReference type="RefSeq" id="WP_133850120.1">
    <property type="nucleotide sequence ID" value="NZ_SNXZ01000002.1"/>
</dbReference>
<dbReference type="InterPro" id="IPR050564">
    <property type="entry name" value="F420-G6PD/mer"/>
</dbReference>
<keyword evidence="3" id="KW-1185">Reference proteome</keyword>
<dbReference type="Gene3D" id="3.20.20.30">
    <property type="entry name" value="Luciferase-like domain"/>
    <property type="match status" value="1"/>
</dbReference>
<name>A0A4R6SJJ0_LABRH</name>
<protein>
    <submittedName>
        <fullName evidence="2">Putative F420-dependent oxidoreductase</fullName>
    </submittedName>
</protein>
<dbReference type="Pfam" id="PF00296">
    <property type="entry name" value="Bac_luciferase"/>
    <property type="match status" value="1"/>
</dbReference>
<evidence type="ECO:0000259" key="1">
    <source>
        <dbReference type="Pfam" id="PF00296"/>
    </source>
</evidence>
<organism evidence="2 3">
    <name type="scientific">Labedaea rhizosphaerae</name>
    <dbReference type="NCBI Taxonomy" id="598644"/>
    <lineage>
        <taxon>Bacteria</taxon>
        <taxon>Bacillati</taxon>
        <taxon>Actinomycetota</taxon>
        <taxon>Actinomycetes</taxon>
        <taxon>Pseudonocardiales</taxon>
        <taxon>Pseudonocardiaceae</taxon>
        <taxon>Labedaea</taxon>
    </lineage>
</organism>
<reference evidence="2 3" key="1">
    <citation type="submission" date="2019-03" db="EMBL/GenBank/DDBJ databases">
        <title>Genomic Encyclopedia of Type Strains, Phase IV (KMG-IV): sequencing the most valuable type-strain genomes for metagenomic binning, comparative biology and taxonomic classification.</title>
        <authorList>
            <person name="Goeker M."/>
        </authorList>
    </citation>
    <scope>NUCLEOTIDE SEQUENCE [LARGE SCALE GENOMIC DNA]</scope>
    <source>
        <strain evidence="2 3">DSM 45361</strain>
    </source>
</reference>
<accession>A0A4R6SJJ0</accession>
<dbReference type="CDD" id="cd01097">
    <property type="entry name" value="Tetrahydromethanopterin_reductase"/>
    <property type="match status" value="1"/>
</dbReference>
<dbReference type="PANTHER" id="PTHR43244:SF2">
    <property type="entry name" value="CONSERVED HYPOTHETICAL ALANINE AND PROLINE-RICH PROTEIN"/>
    <property type="match status" value="1"/>
</dbReference>
<dbReference type="SUPFAM" id="SSF51679">
    <property type="entry name" value="Bacterial luciferase-like"/>
    <property type="match status" value="1"/>
</dbReference>
<dbReference type="NCBIfam" id="TIGR03617">
    <property type="entry name" value="F420_MSMEG_2256"/>
    <property type="match status" value="1"/>
</dbReference>
<gene>
    <name evidence="2" type="ORF">EV186_1021425</name>
</gene>
<sequence length="341" mass="36992">MLVDGNIGGTVDGTEGGDLDVLNAQVEAAERAGLDGVWSTETGHDPFLSLLLAARQSSSLQVGTAIAVAFARNPMTTAMTAFDMHTYTGGRFMLGLGSQIEAHITRRFSMPWSAPAPRMREFIEAVRAIWASWQTGDRLYFKGEFYQHTLMSPMFRPAPNPKGTPPILLAAVGPAMTKVAARAADGLLVHGFTTERYLREVTLPMVTEGLGERPRSEFVINLPVLTATGSTEEELATATQAVRAQIAFYGSTKAYRPVLELHGWGDLQTELHGLSKQGDWKAMAGLIDDTVLRTFAVVGSAAEAGAEIRSRFDDVVDRLTLYTPYQMQDEVRTALVAAIRG</sequence>
<dbReference type="PANTHER" id="PTHR43244">
    <property type="match status" value="1"/>
</dbReference>
<dbReference type="EMBL" id="SNXZ01000002">
    <property type="protein sequence ID" value="TDQ01556.1"/>
    <property type="molecule type" value="Genomic_DNA"/>
</dbReference>
<dbReference type="InterPro" id="IPR011251">
    <property type="entry name" value="Luciferase-like_dom"/>
</dbReference>
<dbReference type="GO" id="GO:0016705">
    <property type="term" value="F:oxidoreductase activity, acting on paired donors, with incorporation or reduction of molecular oxygen"/>
    <property type="evidence" value="ECO:0007669"/>
    <property type="project" value="InterPro"/>
</dbReference>
<feature type="domain" description="Luciferase-like" evidence="1">
    <location>
        <begin position="13"/>
        <end position="316"/>
    </location>
</feature>
<evidence type="ECO:0000313" key="3">
    <source>
        <dbReference type="Proteomes" id="UP000295444"/>
    </source>
</evidence>
<dbReference type="OrthoDB" id="3284378at2"/>
<comment type="caution">
    <text evidence="2">The sequence shown here is derived from an EMBL/GenBank/DDBJ whole genome shotgun (WGS) entry which is preliminary data.</text>
</comment>
<proteinExistence type="predicted"/>
<evidence type="ECO:0000313" key="2">
    <source>
        <dbReference type="EMBL" id="TDQ01556.1"/>
    </source>
</evidence>
<dbReference type="InterPro" id="IPR036661">
    <property type="entry name" value="Luciferase-like_sf"/>
</dbReference>